<name>A0AAD9WUV2_9ROSI</name>
<dbReference type="EMBL" id="JANJYI010000007">
    <property type="protein sequence ID" value="KAK2643383.1"/>
    <property type="molecule type" value="Genomic_DNA"/>
</dbReference>
<dbReference type="InterPro" id="IPR011009">
    <property type="entry name" value="Kinase-like_dom_sf"/>
</dbReference>
<evidence type="ECO:0000313" key="2">
    <source>
        <dbReference type="Proteomes" id="UP001280121"/>
    </source>
</evidence>
<evidence type="ECO:0000313" key="1">
    <source>
        <dbReference type="EMBL" id="KAK2643383.1"/>
    </source>
</evidence>
<proteinExistence type="predicted"/>
<comment type="caution">
    <text evidence="1">The sequence shown here is derived from an EMBL/GenBank/DDBJ whole genome shotgun (WGS) entry which is preliminary data.</text>
</comment>
<keyword evidence="2" id="KW-1185">Reference proteome</keyword>
<gene>
    <name evidence="1" type="ORF">Ddye_025146</name>
</gene>
<organism evidence="1 2">
    <name type="scientific">Dipteronia dyeriana</name>
    <dbReference type="NCBI Taxonomy" id="168575"/>
    <lineage>
        <taxon>Eukaryota</taxon>
        <taxon>Viridiplantae</taxon>
        <taxon>Streptophyta</taxon>
        <taxon>Embryophyta</taxon>
        <taxon>Tracheophyta</taxon>
        <taxon>Spermatophyta</taxon>
        <taxon>Magnoliopsida</taxon>
        <taxon>eudicotyledons</taxon>
        <taxon>Gunneridae</taxon>
        <taxon>Pentapetalae</taxon>
        <taxon>rosids</taxon>
        <taxon>malvids</taxon>
        <taxon>Sapindales</taxon>
        <taxon>Sapindaceae</taxon>
        <taxon>Hippocastanoideae</taxon>
        <taxon>Acereae</taxon>
        <taxon>Dipteronia</taxon>
    </lineage>
</organism>
<dbReference type="Gene3D" id="1.10.510.10">
    <property type="entry name" value="Transferase(Phosphotransferase) domain 1"/>
    <property type="match status" value="1"/>
</dbReference>
<accession>A0AAD9WUV2</accession>
<dbReference type="AlphaFoldDB" id="A0AAD9WUV2"/>
<reference evidence="1" key="1">
    <citation type="journal article" date="2023" name="Plant J.">
        <title>Genome sequences and population genomics provide insights into the demographic history, inbreeding, and mutation load of two 'living fossil' tree species of Dipteronia.</title>
        <authorList>
            <person name="Feng Y."/>
            <person name="Comes H.P."/>
            <person name="Chen J."/>
            <person name="Zhu S."/>
            <person name="Lu R."/>
            <person name="Zhang X."/>
            <person name="Li P."/>
            <person name="Qiu J."/>
            <person name="Olsen K.M."/>
            <person name="Qiu Y."/>
        </authorList>
    </citation>
    <scope>NUCLEOTIDE SEQUENCE</scope>
    <source>
        <strain evidence="1">KIB01</strain>
    </source>
</reference>
<sequence>MSVVVNCETREEVAIKKIGIAIKKIIRPPMKENFNDRIGSPDESGVGFLRSDNARRYVKMLPQFPKQNVFVRFPNMSPGAVDLLEKMLVFDPNKHITCTLI</sequence>
<dbReference type="Proteomes" id="UP001280121">
    <property type="component" value="Unassembled WGS sequence"/>
</dbReference>
<protein>
    <submittedName>
        <fullName evidence="1">Uncharacterized protein</fullName>
    </submittedName>
</protein>
<dbReference type="SUPFAM" id="SSF56112">
    <property type="entry name" value="Protein kinase-like (PK-like)"/>
    <property type="match status" value="1"/>
</dbReference>